<proteinExistence type="predicted"/>
<comment type="caution">
    <text evidence="1">The sequence shown here is derived from an EMBL/GenBank/DDBJ whole genome shotgun (WGS) entry which is preliminary data.</text>
</comment>
<dbReference type="EMBL" id="CM011680">
    <property type="protein sequence ID" value="TMS17389.1"/>
    <property type="molecule type" value="Genomic_DNA"/>
</dbReference>
<dbReference type="Proteomes" id="UP000793456">
    <property type="component" value="Chromosome VII"/>
</dbReference>
<reference evidence="1" key="1">
    <citation type="submission" date="2018-11" db="EMBL/GenBank/DDBJ databases">
        <title>The sequence and de novo assembly of Larimichthys crocea genome using PacBio and Hi-C technologies.</title>
        <authorList>
            <person name="Xu P."/>
            <person name="Chen B."/>
            <person name="Zhou Z."/>
            <person name="Ke Q."/>
            <person name="Wu Y."/>
            <person name="Bai H."/>
            <person name="Pu F."/>
        </authorList>
    </citation>
    <scope>NUCLEOTIDE SEQUENCE</scope>
    <source>
        <tissue evidence="1">Muscle</tissue>
    </source>
</reference>
<organism evidence="1 2">
    <name type="scientific">Larimichthys crocea</name>
    <name type="common">Large yellow croaker</name>
    <name type="synonym">Pseudosciaena crocea</name>
    <dbReference type="NCBI Taxonomy" id="215358"/>
    <lineage>
        <taxon>Eukaryota</taxon>
        <taxon>Metazoa</taxon>
        <taxon>Chordata</taxon>
        <taxon>Craniata</taxon>
        <taxon>Vertebrata</taxon>
        <taxon>Euteleostomi</taxon>
        <taxon>Actinopterygii</taxon>
        <taxon>Neopterygii</taxon>
        <taxon>Teleostei</taxon>
        <taxon>Neoteleostei</taxon>
        <taxon>Acanthomorphata</taxon>
        <taxon>Eupercaria</taxon>
        <taxon>Sciaenidae</taxon>
        <taxon>Larimichthys</taxon>
    </lineage>
</organism>
<sequence length="454" mass="51627">MAGSQWELPPELCCRPMAFVALTGLDVVYNAVHRAIWDAFCANRRADRVPISFKVLPGDHEYPKCRTKRTSYEWYIPKGILKTGWMNKHLNLVPALVVLFYELDWDDPQWKEKQSECATKVEIVRTSLQGRNTKVAVVLIQKKTPLPPGEDLVASERAAALCNACDLSGKSLFVLPHTDHLLLFVRHQFKIAFFSELKQDTQNALKYYRTAYSLVHELRAHETNMLEIKTMAGFINYKLLSGNVLLVNTLVSDKVSQTLMDVSIEAHNTPLDAIAQFRKHIDLCKKKIGSAELAFEHAAWMSKQFQSFGELFDEAIKLGLTAIQTQNPGFYYQQAACYSQDRKQQAQQLCQAGASYPSPEPLETQSGALDFYGQRPWRQGHQSIDPPDAEKEKTGILALQIKERDVPHSELIIALLSNAVAQFKKYKCPRMKSHLMVQMGEEYYHAKDYTKALK</sequence>
<protein>
    <submittedName>
        <fullName evidence="1">Uncharacterized protein</fullName>
    </submittedName>
</protein>
<keyword evidence="2" id="KW-1185">Reference proteome</keyword>
<gene>
    <name evidence="1" type="ORF">E3U43_001458</name>
</gene>
<accession>A0ACD3RFF8</accession>
<name>A0ACD3RFF8_LARCR</name>
<evidence type="ECO:0000313" key="1">
    <source>
        <dbReference type="EMBL" id="TMS17389.1"/>
    </source>
</evidence>
<evidence type="ECO:0000313" key="2">
    <source>
        <dbReference type="Proteomes" id="UP000793456"/>
    </source>
</evidence>